<reference evidence="2" key="1">
    <citation type="submission" date="2018-06" db="EMBL/GenBank/DDBJ databases">
        <authorList>
            <person name="Zhirakovskaya E."/>
        </authorList>
    </citation>
    <scope>NUCLEOTIDE SEQUENCE</scope>
</reference>
<name>A0A3B1AH48_9ZZZZ</name>
<accession>A0A3B1AH48</accession>
<sequence>MAYLLAGSGSAIQLLWLLLPLLVPAKRHLQATERSRLTPLTGRFFFLFGVAYLYSAERIERK</sequence>
<dbReference type="AlphaFoldDB" id="A0A3B1AH48"/>
<feature type="transmembrane region" description="Helical" evidence="1">
    <location>
        <begin position="37"/>
        <end position="54"/>
    </location>
</feature>
<keyword evidence="1" id="KW-0812">Transmembrane</keyword>
<keyword evidence="1" id="KW-0472">Membrane</keyword>
<proteinExistence type="predicted"/>
<dbReference type="EMBL" id="UOFX01000002">
    <property type="protein sequence ID" value="VAX05206.1"/>
    <property type="molecule type" value="Genomic_DNA"/>
</dbReference>
<keyword evidence="1" id="KW-1133">Transmembrane helix</keyword>
<evidence type="ECO:0000313" key="2">
    <source>
        <dbReference type="EMBL" id="VAX05206.1"/>
    </source>
</evidence>
<protein>
    <submittedName>
        <fullName evidence="2">Uncharacterized protein</fullName>
    </submittedName>
</protein>
<gene>
    <name evidence="2" type="ORF">MNBD_GAMMA26-2110</name>
</gene>
<organism evidence="2">
    <name type="scientific">hydrothermal vent metagenome</name>
    <dbReference type="NCBI Taxonomy" id="652676"/>
    <lineage>
        <taxon>unclassified sequences</taxon>
        <taxon>metagenomes</taxon>
        <taxon>ecological metagenomes</taxon>
    </lineage>
</organism>
<evidence type="ECO:0000256" key="1">
    <source>
        <dbReference type="SAM" id="Phobius"/>
    </source>
</evidence>